<evidence type="ECO:0000256" key="1">
    <source>
        <dbReference type="ARBA" id="ARBA00005254"/>
    </source>
</evidence>
<proteinExistence type="inferred from homology"/>
<sequence length="272" mass="28281">MFMTIAETGLEALTPVDGLLVDLTDGVLSITIDRPDTLNSVNPTVFAGMADALERAATDPRVRVVRLGGTGRGFCAGAGISADDTGNGHNPMETLHQGNRAIRAIVDFPRPVVAVVQGPTAGIGVSLALASDLILASEKAFFLLAFTKIGLMPDGGASALVAAAIGRVRAMKMALLAERVTAAEALEWGMVSAVYPAEQLEAEADAVIKRLMTGPAVAYAKTKRAINGATLGDLDTTLAHETAGQHMLLSGSDFYEGVTAFQEKRAPNFSDS</sequence>
<protein>
    <submittedName>
        <fullName evidence="2">Enoyl-CoA hydratase</fullName>
    </submittedName>
</protein>
<keyword evidence="3" id="KW-1185">Reference proteome</keyword>
<dbReference type="InterPro" id="IPR014748">
    <property type="entry name" value="Enoyl-CoA_hydra_C"/>
</dbReference>
<accession>A0A7I7XSL1</accession>
<name>A0A7I7XSL1_9MYCO</name>
<dbReference type="Gene3D" id="3.90.226.10">
    <property type="entry name" value="2-enoyl-CoA Hydratase, Chain A, domain 1"/>
    <property type="match status" value="1"/>
</dbReference>
<dbReference type="Proteomes" id="UP000466931">
    <property type="component" value="Chromosome"/>
</dbReference>
<dbReference type="EMBL" id="AP022612">
    <property type="protein sequence ID" value="BBZ32215.1"/>
    <property type="molecule type" value="Genomic_DNA"/>
</dbReference>
<evidence type="ECO:0000313" key="2">
    <source>
        <dbReference type="EMBL" id="BBZ32215.1"/>
    </source>
</evidence>
<evidence type="ECO:0000313" key="3">
    <source>
        <dbReference type="Proteomes" id="UP000466931"/>
    </source>
</evidence>
<dbReference type="Pfam" id="PF00378">
    <property type="entry name" value="ECH_1"/>
    <property type="match status" value="1"/>
</dbReference>
<dbReference type="InterPro" id="IPR001753">
    <property type="entry name" value="Enoyl-CoA_hydra/iso"/>
</dbReference>
<dbReference type="CDD" id="cd06558">
    <property type="entry name" value="crotonase-like"/>
    <property type="match status" value="1"/>
</dbReference>
<dbReference type="InterPro" id="IPR029045">
    <property type="entry name" value="ClpP/crotonase-like_dom_sf"/>
</dbReference>
<dbReference type="AlphaFoldDB" id="A0A7I7XSL1"/>
<reference evidence="2" key="1">
    <citation type="journal article" date="2019" name="Emerg. Microbes Infect.">
        <title>Comprehensive subspecies identification of 175 nontuberculous mycobacteria species based on 7547 genomic profiles.</title>
        <authorList>
            <person name="Matsumoto Y."/>
            <person name="Kinjo T."/>
            <person name="Motooka D."/>
            <person name="Nabeya D."/>
            <person name="Jung N."/>
            <person name="Uechi K."/>
            <person name="Horii T."/>
            <person name="Iida T."/>
            <person name="Fujita J."/>
            <person name="Nakamura S."/>
        </authorList>
    </citation>
    <scope>NUCLEOTIDE SEQUENCE [LARGE SCALE GENOMIC DNA]</scope>
    <source>
        <strain evidence="2">JCM 13671</strain>
    </source>
</reference>
<comment type="similarity">
    <text evidence="1">Belongs to the enoyl-CoA hydratase/isomerase family.</text>
</comment>
<dbReference type="GO" id="GO:0003824">
    <property type="term" value="F:catalytic activity"/>
    <property type="evidence" value="ECO:0007669"/>
    <property type="project" value="UniProtKB-ARBA"/>
</dbReference>
<organism evidence="2 3">
    <name type="scientific">Mycolicibacterium confluentis</name>
    <dbReference type="NCBI Taxonomy" id="28047"/>
    <lineage>
        <taxon>Bacteria</taxon>
        <taxon>Bacillati</taxon>
        <taxon>Actinomycetota</taxon>
        <taxon>Actinomycetes</taxon>
        <taxon>Mycobacteriales</taxon>
        <taxon>Mycobacteriaceae</taxon>
        <taxon>Mycolicibacterium</taxon>
    </lineage>
</organism>
<gene>
    <name evidence="2" type="primary">echA10</name>
    <name evidence="2" type="ORF">MCNF_08200</name>
</gene>
<reference evidence="2" key="2">
    <citation type="submission" date="2020-02" db="EMBL/GenBank/DDBJ databases">
        <authorList>
            <person name="Matsumoto Y."/>
            <person name="Motooka D."/>
            <person name="Nakamura S."/>
        </authorList>
    </citation>
    <scope>NUCLEOTIDE SEQUENCE</scope>
    <source>
        <strain evidence="2">JCM 13671</strain>
    </source>
</reference>
<dbReference type="PANTHER" id="PTHR43459:SF1">
    <property type="entry name" value="EG:BACN32G11.4 PROTEIN"/>
    <property type="match status" value="1"/>
</dbReference>
<dbReference type="Gene3D" id="1.10.12.10">
    <property type="entry name" value="Lyase 2-enoyl-coa Hydratase, Chain A, domain 2"/>
    <property type="match status" value="1"/>
</dbReference>
<dbReference type="SUPFAM" id="SSF52096">
    <property type="entry name" value="ClpP/crotonase"/>
    <property type="match status" value="1"/>
</dbReference>
<dbReference type="PANTHER" id="PTHR43459">
    <property type="entry name" value="ENOYL-COA HYDRATASE"/>
    <property type="match status" value="1"/>
</dbReference>